<gene>
    <name evidence="1" type="ORF">GJU80_08985</name>
</gene>
<name>A0A7X2GZK9_9NEIS</name>
<accession>A0A7X2GZK9</accession>
<evidence type="ECO:0000313" key="2">
    <source>
        <dbReference type="Proteomes" id="UP000486297"/>
    </source>
</evidence>
<organism evidence="1 2">
    <name type="scientific">Neisseria brasiliensis</name>
    <dbReference type="NCBI Taxonomy" id="2666100"/>
    <lineage>
        <taxon>Bacteria</taxon>
        <taxon>Pseudomonadati</taxon>
        <taxon>Pseudomonadota</taxon>
        <taxon>Betaproteobacteria</taxon>
        <taxon>Neisseriales</taxon>
        <taxon>Neisseriaceae</taxon>
        <taxon>Neisseria</taxon>
    </lineage>
</organism>
<dbReference type="AlphaFoldDB" id="A0A7X2GZK9"/>
<dbReference type="Proteomes" id="UP000486297">
    <property type="component" value="Unassembled WGS sequence"/>
</dbReference>
<keyword evidence="2" id="KW-1185">Reference proteome</keyword>
<sequence>MKVYAVKALPLWNPVDCVLIGQEPVEVSDSPWIRAQLRVGNFVEVVEAEEVTKKPTRTPKAASKS</sequence>
<comment type="caution">
    <text evidence="1">The sequence shown here is derived from an EMBL/GenBank/DDBJ whole genome shotgun (WGS) entry which is preliminary data.</text>
</comment>
<evidence type="ECO:0000313" key="1">
    <source>
        <dbReference type="EMBL" id="MRN38604.1"/>
    </source>
</evidence>
<protein>
    <submittedName>
        <fullName evidence="1">Uncharacterized protein</fullName>
    </submittedName>
</protein>
<dbReference type="EMBL" id="WJXO01000001">
    <property type="protein sequence ID" value="MRN38604.1"/>
    <property type="molecule type" value="Genomic_DNA"/>
</dbReference>
<proteinExistence type="predicted"/>
<dbReference type="RefSeq" id="WP_095502760.1">
    <property type="nucleotide sequence ID" value="NZ_WJXO01000001.1"/>
</dbReference>
<reference evidence="1" key="1">
    <citation type="journal article" name="Emerg. Infect. Dis.">
        <title>Two cases of a newly characterized neisseria species.</title>
        <authorList>
            <person name="Mustapha M."/>
            <person name="Lemos A.P.S."/>
            <person name="Harrison L.H."/>
            <person name="Vantyne D."/>
            <person name="Sacchi C.T."/>
        </authorList>
    </citation>
    <scope>NUCLEOTIDE SEQUENCE</scope>
    <source>
        <strain evidence="1">N.95.16</strain>
    </source>
</reference>